<name>A0AAN6REH4_9PLEO</name>
<comment type="subcellular location">
    <subcellularLocation>
        <location evidence="7">Endomembrane system</location>
        <topology evidence="7">Single-pass membrane protein</topology>
    </subcellularLocation>
    <subcellularLocation>
        <location evidence="1">Membrane</location>
        <topology evidence="1">Single-pass type I membrane protein</topology>
    </subcellularLocation>
</comment>
<organism evidence="12 13">
    <name type="scientific">Pseudopithomyces chartarum</name>
    <dbReference type="NCBI Taxonomy" id="1892770"/>
    <lineage>
        <taxon>Eukaryota</taxon>
        <taxon>Fungi</taxon>
        <taxon>Dikarya</taxon>
        <taxon>Ascomycota</taxon>
        <taxon>Pezizomycotina</taxon>
        <taxon>Dothideomycetes</taxon>
        <taxon>Pleosporomycetidae</taxon>
        <taxon>Pleosporales</taxon>
        <taxon>Massarineae</taxon>
        <taxon>Didymosphaeriaceae</taxon>
        <taxon>Pseudopithomyces</taxon>
    </lineage>
</organism>
<feature type="region of interest" description="Disordered" evidence="8">
    <location>
        <begin position="559"/>
        <end position="676"/>
    </location>
</feature>
<evidence type="ECO:0000256" key="10">
    <source>
        <dbReference type="SAM" id="SignalP"/>
    </source>
</evidence>
<feature type="region of interest" description="Disordered" evidence="8">
    <location>
        <begin position="942"/>
        <end position="962"/>
    </location>
</feature>
<keyword evidence="3 9" id="KW-0812">Transmembrane</keyword>
<keyword evidence="6 9" id="KW-0472">Membrane</keyword>
<dbReference type="SUPFAM" id="SSF101576">
    <property type="entry name" value="Supernatant protein factor (SPF), C-terminal domain"/>
    <property type="match status" value="1"/>
</dbReference>
<feature type="transmembrane region" description="Helical" evidence="9">
    <location>
        <begin position="226"/>
        <end position="252"/>
    </location>
</feature>
<feature type="compositionally biased region" description="Polar residues" evidence="8">
    <location>
        <begin position="788"/>
        <end position="798"/>
    </location>
</feature>
<accession>A0AAN6REH4</accession>
<feature type="compositionally biased region" description="Polar residues" evidence="8">
    <location>
        <begin position="691"/>
        <end position="721"/>
    </location>
</feature>
<feature type="region of interest" description="Disordered" evidence="8">
    <location>
        <begin position="691"/>
        <end position="731"/>
    </location>
</feature>
<feature type="compositionally biased region" description="Polar residues" evidence="8">
    <location>
        <begin position="827"/>
        <end position="843"/>
    </location>
</feature>
<dbReference type="Pfam" id="PF01105">
    <property type="entry name" value="EMP24_GP25L"/>
    <property type="match status" value="1"/>
</dbReference>
<keyword evidence="4 10" id="KW-0732">Signal</keyword>
<dbReference type="AlphaFoldDB" id="A0AAN6REH4"/>
<feature type="region of interest" description="Disordered" evidence="8">
    <location>
        <begin position="788"/>
        <end position="927"/>
    </location>
</feature>
<evidence type="ECO:0000256" key="1">
    <source>
        <dbReference type="ARBA" id="ARBA00004479"/>
    </source>
</evidence>
<feature type="compositionally biased region" description="Basic and acidic residues" evidence="8">
    <location>
        <begin position="509"/>
        <end position="518"/>
    </location>
</feature>
<keyword evidence="5 9" id="KW-1133">Transmembrane helix</keyword>
<evidence type="ECO:0000256" key="7">
    <source>
        <dbReference type="ARBA" id="ARBA00037847"/>
    </source>
</evidence>
<evidence type="ECO:0000313" key="12">
    <source>
        <dbReference type="EMBL" id="KAK3200948.1"/>
    </source>
</evidence>
<feature type="region of interest" description="Disordered" evidence="8">
    <location>
        <begin position="501"/>
        <end position="546"/>
    </location>
</feature>
<feature type="compositionally biased region" description="Polar residues" evidence="8">
    <location>
        <begin position="462"/>
        <end position="474"/>
    </location>
</feature>
<evidence type="ECO:0000256" key="6">
    <source>
        <dbReference type="ARBA" id="ARBA00023136"/>
    </source>
</evidence>
<evidence type="ECO:0000313" key="13">
    <source>
        <dbReference type="Proteomes" id="UP001280581"/>
    </source>
</evidence>
<feature type="chain" id="PRO_5042897927" description="GOLD domain-containing protein" evidence="10">
    <location>
        <begin position="21"/>
        <end position="1218"/>
    </location>
</feature>
<evidence type="ECO:0000256" key="3">
    <source>
        <dbReference type="ARBA" id="ARBA00022692"/>
    </source>
</evidence>
<dbReference type="SMART" id="SM01190">
    <property type="entry name" value="EMP24_GP25L"/>
    <property type="match status" value="1"/>
</dbReference>
<feature type="signal peptide" evidence="10">
    <location>
        <begin position="1"/>
        <end position="20"/>
    </location>
</feature>
<feature type="compositionally biased region" description="Polar residues" evidence="8">
    <location>
        <begin position="664"/>
        <end position="676"/>
    </location>
</feature>
<comment type="similarity">
    <text evidence="2">Belongs to the EMP24/GP25L family.</text>
</comment>
<evidence type="ECO:0000256" key="8">
    <source>
        <dbReference type="SAM" id="MobiDB-lite"/>
    </source>
</evidence>
<dbReference type="PROSITE" id="PS50866">
    <property type="entry name" value="GOLD"/>
    <property type="match status" value="1"/>
</dbReference>
<evidence type="ECO:0000259" key="11">
    <source>
        <dbReference type="PROSITE" id="PS50866"/>
    </source>
</evidence>
<feature type="region of interest" description="Disordered" evidence="8">
    <location>
        <begin position="1059"/>
        <end position="1082"/>
    </location>
</feature>
<dbReference type="EMBL" id="WVTA01000017">
    <property type="protein sequence ID" value="KAK3200948.1"/>
    <property type="molecule type" value="Genomic_DNA"/>
</dbReference>
<feature type="compositionally biased region" description="Basic and acidic residues" evidence="8">
    <location>
        <begin position="575"/>
        <end position="587"/>
    </location>
</feature>
<dbReference type="Proteomes" id="UP001280581">
    <property type="component" value="Unassembled WGS sequence"/>
</dbReference>
<feature type="compositionally biased region" description="Polar residues" evidence="8">
    <location>
        <begin position="588"/>
        <end position="625"/>
    </location>
</feature>
<dbReference type="PANTHER" id="PTHR22811">
    <property type="entry name" value="TRANSMEMBRANE EMP24 DOMAIN-CONTAINING PROTEIN"/>
    <property type="match status" value="1"/>
</dbReference>
<evidence type="ECO:0000256" key="5">
    <source>
        <dbReference type="ARBA" id="ARBA00022989"/>
    </source>
</evidence>
<comment type="caution">
    <text evidence="12">The sequence shown here is derived from an EMBL/GenBank/DDBJ whole genome shotgun (WGS) entry which is preliminary data.</text>
</comment>
<evidence type="ECO:0000256" key="2">
    <source>
        <dbReference type="ARBA" id="ARBA00007104"/>
    </source>
</evidence>
<dbReference type="InterPro" id="IPR009038">
    <property type="entry name" value="GOLD_dom"/>
</dbReference>
<sequence>MRTLATITGLLAYCATTVSATALTYMLEAHERACFFTDVKDKGTKVAFYFAVQSGGSFDIDYAVTGPNDKVILDGTKERQGDFVFTANDVGEYRFCFNNEMSTFAEKTVDFEIAVRAPFHPTIIPDTSFFEALSPSQLQGWISNYNRQYDINKDMADTNAGNHQVENEVRAQLPSKQGAHPEQTTVLEESILKLSAQLSTISRNQKYFRTRENRNFSTVKSTEKRIFNFSIMEVALMVIMAGLQVFIVRFFFQGARKVQSSLTLYTSLCFSIYKTTMLPSRGGQAARSAPDPEQDTFDRDHEQVRQFVQEQQRRGSILDYRKLIGGPLYNPNNGIMQHVTQMGALGRYGMGDRAVPTPSPEKPLLQPEAEFLRALSQPPENLPQRALRIPHADMGAQQRQPIHLNPPQQRNQPSKQVRFANPIFSTQSPHLPPHRNQNPEPRTQQPKRILRSVTPEFRPQRTLRSNSPEKQTAKNLPAYEVFQHIQKKAAQEALQSTRKRALQNAISERPVKRVRQESSPDNDTIYRAQRTLRSSSPEKRPAKNLPAYEVFQNIQKKAAQEALQSARKRMLPNADPERPAKRVRQESSPDNNQTYSSQATPVTMNRSKSEQLQALQEQFRIQSRPSAEDARRLMPPPPRPSHTHGRMPLPPLNRPSNAMVPANGQPNQYMSPSRDQSGYHVFRANDQQNRHLMSPSNRSGQHMLSPNNQSGHPMPSPNNRSGHAMSPSHNQLHHRMLQANDRSVHRMIQASNQLNHNISPYSNRSSPSMVSSNNQLNQYMLQAGNRANQHMAPSNNGSGHPMVPSNYRSTPHAMQAGNRSGQHHMHQANNQPNHNISPYSNRPSHPMVPSGNQQNQNMLQASNRADHHMSPSNDCSGHRMAFSSNQPNRRLLPSKNMATYRTSLKKPSRPSNASRQPASKPISEMVLHRTQNPKITKQNYHMQHRHQPGYAQEAQKRAHLAEQQARALQQLQQRRRRLEKVVVENAVRRKGMLKGVHLVDMEYVVTGGLSATHPAFPTSRQIVVAAERDVPAQSVEDVIDLTGEDEVAGLSKGRVVERDVARGKDEDTATLAEAEADAPMDDEAVDDADSLYDEPAPMDHAADEDTNSLFNEPTPVDRIIDVEAYNPEAVALDSHVPEGAVVDEPAPVDRAIDVEACNREAVDDLSPMDSDMPEGAVVDEDGYIRAPEPESFTEERADLEWMLQEVEEKYSEGVPDWY</sequence>
<feature type="compositionally biased region" description="Polar residues" evidence="8">
    <location>
        <begin position="850"/>
        <end position="863"/>
    </location>
</feature>
<protein>
    <recommendedName>
        <fullName evidence="11">GOLD domain-containing protein</fullName>
    </recommendedName>
</protein>
<keyword evidence="13" id="KW-1185">Reference proteome</keyword>
<gene>
    <name evidence="12" type="ORF">GRF29_213g483970</name>
</gene>
<proteinExistence type="inferred from homology"/>
<feature type="region of interest" description="Disordered" evidence="8">
    <location>
        <begin position="1164"/>
        <end position="1184"/>
    </location>
</feature>
<dbReference type="InterPro" id="IPR036598">
    <property type="entry name" value="GOLD_dom_sf"/>
</dbReference>
<feature type="region of interest" description="Disordered" evidence="8">
    <location>
        <begin position="424"/>
        <end position="474"/>
    </location>
</feature>
<dbReference type="GO" id="GO:0016020">
    <property type="term" value="C:membrane"/>
    <property type="evidence" value="ECO:0007669"/>
    <property type="project" value="UniProtKB-SubCell"/>
</dbReference>
<reference evidence="12 13" key="1">
    <citation type="submission" date="2021-02" db="EMBL/GenBank/DDBJ databases">
        <title>Genome assembly of Pseudopithomyces chartarum.</title>
        <authorList>
            <person name="Jauregui R."/>
            <person name="Singh J."/>
            <person name="Voisey C."/>
        </authorList>
    </citation>
    <scope>NUCLEOTIDE SEQUENCE [LARGE SCALE GENOMIC DNA]</scope>
    <source>
        <strain evidence="12 13">AGR01</strain>
    </source>
</reference>
<evidence type="ECO:0000256" key="9">
    <source>
        <dbReference type="SAM" id="Phobius"/>
    </source>
</evidence>
<dbReference type="InterPro" id="IPR015720">
    <property type="entry name" value="Emp24-like"/>
</dbReference>
<evidence type="ECO:0000256" key="4">
    <source>
        <dbReference type="ARBA" id="ARBA00022729"/>
    </source>
</evidence>
<feature type="domain" description="GOLD" evidence="11">
    <location>
        <begin position="32"/>
        <end position="115"/>
    </location>
</feature>
<dbReference type="GO" id="GO:0012505">
    <property type="term" value="C:endomembrane system"/>
    <property type="evidence" value="ECO:0007669"/>
    <property type="project" value="UniProtKB-SubCell"/>
</dbReference>
<feature type="compositionally biased region" description="Polar residues" evidence="8">
    <location>
        <begin position="424"/>
        <end position="446"/>
    </location>
</feature>